<comment type="caution">
    <text evidence="2">The sequence shown here is derived from an EMBL/GenBank/DDBJ whole genome shotgun (WGS) entry which is preliminary data.</text>
</comment>
<keyword evidence="1" id="KW-0812">Transmembrane</keyword>
<feature type="transmembrane region" description="Helical" evidence="1">
    <location>
        <begin position="270"/>
        <end position="287"/>
    </location>
</feature>
<gene>
    <name evidence="2" type="ORF">COT66_00415</name>
</gene>
<evidence type="ECO:0000313" key="2">
    <source>
        <dbReference type="EMBL" id="PIU02409.1"/>
    </source>
</evidence>
<feature type="transmembrane region" description="Helical" evidence="1">
    <location>
        <begin position="112"/>
        <end position="132"/>
    </location>
</feature>
<dbReference type="AlphaFoldDB" id="A0A2M6XBN5"/>
<evidence type="ECO:0000313" key="3">
    <source>
        <dbReference type="Proteomes" id="UP000231214"/>
    </source>
</evidence>
<feature type="transmembrane region" description="Helical" evidence="1">
    <location>
        <begin position="297"/>
        <end position="315"/>
    </location>
</feature>
<accession>A0A2M6XBN5</accession>
<protein>
    <recommendedName>
        <fullName evidence="4">Glycosyltransferase RgtA/B/C/D-like domain-containing protein</fullName>
    </recommendedName>
</protein>
<evidence type="ECO:0000256" key="1">
    <source>
        <dbReference type="SAM" id="Phobius"/>
    </source>
</evidence>
<reference evidence="3" key="1">
    <citation type="submission" date="2017-09" db="EMBL/GenBank/DDBJ databases">
        <title>Depth-based differentiation of microbial function through sediment-hosted aquifers and enrichment of novel symbionts in the deep terrestrial subsurface.</title>
        <authorList>
            <person name="Probst A.J."/>
            <person name="Ladd B."/>
            <person name="Jarett J.K."/>
            <person name="Geller-Mcgrath D.E."/>
            <person name="Sieber C.M.K."/>
            <person name="Emerson J.B."/>
            <person name="Anantharaman K."/>
            <person name="Thomas B.C."/>
            <person name="Malmstrom R."/>
            <person name="Stieglmeier M."/>
            <person name="Klingl A."/>
            <person name="Woyke T."/>
            <person name="Ryan C.M."/>
            <person name="Banfield J.F."/>
        </authorList>
    </citation>
    <scope>NUCLEOTIDE SEQUENCE [LARGE SCALE GENOMIC DNA]</scope>
</reference>
<feature type="transmembrane region" description="Helical" evidence="1">
    <location>
        <begin position="83"/>
        <end position="105"/>
    </location>
</feature>
<keyword evidence="1" id="KW-1133">Transmembrane helix</keyword>
<sequence>MLILVMLLGIGLRSPELLNRNPLFGFDQGRDYLAVRKIVVEKKLTLIGAEVGAGMAGLQYLFHGPYYYYSLVIPFALFGGDPYGGLVLMFAFGVASLFLCFYFVWKSFGFKMALIATLLAGVALSAQSRFMWNSHPSPLFILLVFWSTFKIPQNPRKYFFWACFWAGIIYGFQLAISVALLASLFLFAIFIAKIKKLAIYFLGMAGMVLAYLPFFAFEARHGLMAFKSVGNLFFNLLNRKTSLNFLATFKDHRLSFWFNFRDTFYLSDQWRGWLAIFLLVAIIYYLIKQKRSPEKDFIAFLFILPLVTFLIFIFLNSPVWGHYLVHLHLAYILLFAFLATKTKISVVKVIFFVFLIAMLPLIFKECQKAYADLGDYGGEAKLKGKIEAVDYLYQDAGGEKFNVLVFTPPVYDYAYRYFLTWYGGKKYGYIPGDKKEGLFYLWIEQDSKKPWSYEGWLETVIKEGEILKEEKLPSGFIIQKRYVEKK</sequence>
<evidence type="ECO:0008006" key="4">
    <source>
        <dbReference type="Google" id="ProtNLM"/>
    </source>
</evidence>
<feature type="transmembrane region" description="Helical" evidence="1">
    <location>
        <begin position="346"/>
        <end position="363"/>
    </location>
</feature>
<feature type="transmembrane region" description="Helical" evidence="1">
    <location>
        <begin position="321"/>
        <end position="339"/>
    </location>
</feature>
<keyword evidence="1" id="KW-0472">Membrane</keyword>
<dbReference type="EMBL" id="PEZK01000007">
    <property type="protein sequence ID" value="PIU02409.1"/>
    <property type="molecule type" value="Genomic_DNA"/>
</dbReference>
<proteinExistence type="predicted"/>
<name>A0A2M6XBN5_9BACT</name>
<feature type="transmembrane region" description="Helical" evidence="1">
    <location>
        <begin position="158"/>
        <end position="190"/>
    </location>
</feature>
<dbReference type="Proteomes" id="UP000231214">
    <property type="component" value="Unassembled WGS sequence"/>
</dbReference>
<organism evidence="2 3">
    <name type="scientific">Candidatus Shapirobacteria bacterium CG09_land_8_20_14_0_10_49_15</name>
    <dbReference type="NCBI Taxonomy" id="1974482"/>
    <lineage>
        <taxon>Bacteria</taxon>
        <taxon>Candidatus Shapironibacteriota</taxon>
    </lineage>
</organism>
<feature type="transmembrane region" description="Helical" evidence="1">
    <location>
        <begin position="197"/>
        <end position="217"/>
    </location>
</feature>